<dbReference type="Pfam" id="PF04055">
    <property type="entry name" value="Radical_SAM"/>
    <property type="match status" value="1"/>
</dbReference>
<gene>
    <name evidence="8" type="ORF">C4F50_06365</name>
</gene>
<dbReference type="SFLD" id="SFLDG01067">
    <property type="entry name" value="SPASM/twitch_domain_containing"/>
    <property type="match status" value="1"/>
</dbReference>
<comment type="caution">
    <text evidence="8">The sequence shown here is derived from an EMBL/GenBank/DDBJ whole genome shotgun (WGS) entry which is preliminary data.</text>
</comment>
<dbReference type="InterPro" id="IPR058240">
    <property type="entry name" value="rSAM_sf"/>
</dbReference>
<dbReference type="Gene3D" id="3.20.20.70">
    <property type="entry name" value="Aldolase class I"/>
    <property type="match status" value="1"/>
</dbReference>
<evidence type="ECO:0000256" key="4">
    <source>
        <dbReference type="ARBA" id="ARBA00023004"/>
    </source>
</evidence>
<dbReference type="EMBL" id="PRDM01000001">
    <property type="protein sequence ID" value="MBE8724571.1"/>
    <property type="molecule type" value="Genomic_DNA"/>
</dbReference>
<evidence type="ECO:0000256" key="2">
    <source>
        <dbReference type="ARBA" id="ARBA00022691"/>
    </source>
</evidence>
<accession>A0ABR9TGT2</accession>
<dbReference type="PANTHER" id="PTHR43273">
    <property type="entry name" value="ANAEROBIC SULFATASE-MATURATING ENZYME HOMOLOG ASLB-RELATED"/>
    <property type="match status" value="1"/>
</dbReference>
<dbReference type="Proteomes" id="UP000640614">
    <property type="component" value="Unassembled WGS sequence"/>
</dbReference>
<keyword evidence="4" id="KW-0408">Iron</keyword>
<dbReference type="SUPFAM" id="SSF102114">
    <property type="entry name" value="Radical SAM enzymes"/>
    <property type="match status" value="1"/>
</dbReference>
<dbReference type="InterPro" id="IPR007197">
    <property type="entry name" value="rSAM"/>
</dbReference>
<dbReference type="NCBIfam" id="TIGR04085">
    <property type="entry name" value="rSAM_more_4Fe4S"/>
    <property type="match status" value="1"/>
</dbReference>
<name>A0ABR9TGT2_9FLAO</name>
<reference evidence="8 9" key="1">
    <citation type="submission" date="2018-07" db="EMBL/GenBank/DDBJ databases">
        <title>Genome assembly of strain KB82.</title>
        <authorList>
            <person name="Kukolya J."/>
            <person name="Horvath B."/>
            <person name="Nagy I."/>
            <person name="Toth A."/>
        </authorList>
    </citation>
    <scope>NUCLEOTIDE SEQUENCE [LARGE SCALE GENOMIC DNA]</scope>
    <source>
        <strain evidence="8 9">Kb82</strain>
    </source>
</reference>
<evidence type="ECO:0000259" key="7">
    <source>
        <dbReference type="Pfam" id="PF04055"/>
    </source>
</evidence>
<keyword evidence="2" id="KW-0949">S-adenosyl-L-methionine</keyword>
<comment type="similarity">
    <text evidence="6">Belongs to the radical SAM superfamily. Anaerobic sulfatase-maturating enzyme family.</text>
</comment>
<comment type="cofactor">
    <cofactor evidence="1">
        <name>[4Fe-4S] cluster</name>
        <dbReference type="ChEBI" id="CHEBI:49883"/>
    </cofactor>
</comment>
<evidence type="ECO:0000256" key="5">
    <source>
        <dbReference type="ARBA" id="ARBA00023014"/>
    </source>
</evidence>
<evidence type="ECO:0000313" key="9">
    <source>
        <dbReference type="Proteomes" id="UP000640614"/>
    </source>
</evidence>
<feature type="domain" description="Radical SAM core" evidence="7">
    <location>
        <begin position="95"/>
        <end position="239"/>
    </location>
</feature>
<proteinExistence type="inferred from homology"/>
<organism evidence="8 9">
    <name type="scientific">Flavobacterium hungaricum</name>
    <dbReference type="NCBI Taxonomy" id="2082725"/>
    <lineage>
        <taxon>Bacteria</taxon>
        <taxon>Pseudomonadati</taxon>
        <taxon>Bacteroidota</taxon>
        <taxon>Flavobacteriia</taxon>
        <taxon>Flavobacteriales</taxon>
        <taxon>Flavobacteriaceae</taxon>
        <taxon>Flavobacterium</taxon>
    </lineage>
</organism>
<evidence type="ECO:0000256" key="3">
    <source>
        <dbReference type="ARBA" id="ARBA00022723"/>
    </source>
</evidence>
<evidence type="ECO:0000256" key="1">
    <source>
        <dbReference type="ARBA" id="ARBA00001966"/>
    </source>
</evidence>
<dbReference type="InterPro" id="IPR023867">
    <property type="entry name" value="Sulphatase_maturase_rSAM"/>
</dbReference>
<dbReference type="InterPro" id="IPR013785">
    <property type="entry name" value="Aldolase_TIM"/>
</dbReference>
<protein>
    <submittedName>
        <fullName evidence="8">SPASM domain-containing protein</fullName>
    </submittedName>
</protein>
<dbReference type="PANTHER" id="PTHR43273:SF3">
    <property type="entry name" value="ANAEROBIC SULFATASE-MATURATING ENZYME HOMOLOG ASLB-RELATED"/>
    <property type="match status" value="1"/>
</dbReference>
<keyword evidence="3" id="KW-0479">Metal-binding</keyword>
<dbReference type="InterPro" id="IPR023885">
    <property type="entry name" value="4Fe4S-binding_SPASM_dom"/>
</dbReference>
<dbReference type="RefSeq" id="WP_193845553.1">
    <property type="nucleotide sequence ID" value="NZ_PRDM01000001.1"/>
</dbReference>
<dbReference type="CDD" id="cd01335">
    <property type="entry name" value="Radical_SAM"/>
    <property type="match status" value="1"/>
</dbReference>
<keyword evidence="5" id="KW-0411">Iron-sulfur</keyword>
<evidence type="ECO:0000313" key="8">
    <source>
        <dbReference type="EMBL" id="MBE8724571.1"/>
    </source>
</evidence>
<dbReference type="SFLD" id="SFLDS00029">
    <property type="entry name" value="Radical_SAM"/>
    <property type="match status" value="1"/>
</dbReference>
<keyword evidence="9" id="KW-1185">Reference proteome</keyword>
<evidence type="ECO:0000256" key="6">
    <source>
        <dbReference type="ARBA" id="ARBA00023601"/>
    </source>
</evidence>
<sequence>MKFSKYHLSTDELSEVDMPNKRIIFSTRTATSILIEENIYQFAINNEFDKVDNEIYKTLVEKEFIVNTEEDEYQYIMSKNAEVRDTVNFLAMTIQPSANCQLGCHYCGQTHTKDYAKEDVIDKYLERIEFLLNGKDIYNGLAITWYGGEPLTGYSSIKKASKRMIALCKEKGFTYISDMITNGLSLKPKLFEELVKECGITDYQITIDGTAESHDTRRITKAGDPTFDIIMKNIADVTQTATYKDYGCNISIRVNIDKTNYQYVEPLIDYIKEMNLQDKVSMYFATIVDFGGNDAGKESLTKDFFAQKEIEWLFRCYEHNIRVNILPKRSYSVCMVEQKDSEVWDAFGNIYACWEFPYSETYGKGDSLIGNLFESKETYNMNATLRDWSTVVDSGTTWCKSCLHLPVCGGGCPKSWHEGTPACPPFKSNFKDKLLLDYYIRQKKEEIAKN</sequence>